<dbReference type="Proteomes" id="UP000015102">
    <property type="component" value="Unassembled WGS sequence"/>
</dbReference>
<evidence type="ECO:0000313" key="2">
    <source>
        <dbReference type="Proteomes" id="UP000015102"/>
    </source>
</evidence>
<protein>
    <submittedName>
        <fullName evidence="1">Uncharacterized protein</fullName>
    </submittedName>
</protein>
<evidence type="ECO:0000313" key="1">
    <source>
        <dbReference type="EnsemblMetazoa" id="MESCA011007-PA"/>
    </source>
</evidence>
<name>T1H409_MEGSC</name>
<proteinExistence type="predicted"/>
<accession>T1H409</accession>
<dbReference type="EnsemblMetazoa" id="MESCA011007-RA">
    <property type="protein sequence ID" value="MESCA011007-PA"/>
    <property type="gene ID" value="MESCA011007"/>
</dbReference>
<organism evidence="1 2">
    <name type="scientific">Megaselia scalaris</name>
    <name type="common">Humpbacked fly</name>
    <name type="synonym">Phora scalaris</name>
    <dbReference type="NCBI Taxonomy" id="36166"/>
    <lineage>
        <taxon>Eukaryota</taxon>
        <taxon>Metazoa</taxon>
        <taxon>Ecdysozoa</taxon>
        <taxon>Arthropoda</taxon>
        <taxon>Hexapoda</taxon>
        <taxon>Insecta</taxon>
        <taxon>Pterygota</taxon>
        <taxon>Neoptera</taxon>
        <taxon>Endopterygota</taxon>
        <taxon>Diptera</taxon>
        <taxon>Brachycera</taxon>
        <taxon>Muscomorpha</taxon>
        <taxon>Platypezoidea</taxon>
        <taxon>Phoridae</taxon>
        <taxon>Megaseliini</taxon>
        <taxon>Megaselia</taxon>
    </lineage>
</organism>
<sequence length="78" mass="9171">MVSTSKRCSKLRTRRFQWAGHVQKMEENISARKCFSTNPIGYRKKEDLKRGVTSYQVMLEELLSPTSEQQQKTVKYGR</sequence>
<reference evidence="1" key="2">
    <citation type="submission" date="2015-06" db="UniProtKB">
        <authorList>
            <consortium name="EnsemblMetazoa"/>
        </authorList>
    </citation>
    <scope>IDENTIFICATION</scope>
</reference>
<keyword evidence="2" id="KW-1185">Reference proteome</keyword>
<dbReference type="EMBL" id="CAQQ02003186">
    <property type="status" value="NOT_ANNOTATED_CDS"/>
    <property type="molecule type" value="Genomic_DNA"/>
</dbReference>
<reference evidence="2" key="1">
    <citation type="submission" date="2013-02" db="EMBL/GenBank/DDBJ databases">
        <authorList>
            <person name="Hughes D."/>
        </authorList>
    </citation>
    <scope>NUCLEOTIDE SEQUENCE</scope>
    <source>
        <strain>Durham</strain>
        <strain evidence="2">NC isolate 2 -- Noor lab</strain>
    </source>
</reference>
<dbReference type="HOGENOM" id="CLU_2628955_0_0_1"/>
<dbReference type="AlphaFoldDB" id="T1H409"/>